<protein>
    <recommendedName>
        <fullName evidence="13">Sodium/hydrogen exchanger</fullName>
    </recommendedName>
</protein>
<feature type="transmembrane region" description="Helical" evidence="15">
    <location>
        <begin position="166"/>
        <end position="183"/>
    </location>
</feature>
<dbReference type="PRINTS" id="PR01088">
    <property type="entry name" value="NAHEXCHNGR6"/>
</dbReference>
<feature type="transmembrane region" description="Helical" evidence="15">
    <location>
        <begin position="63"/>
        <end position="80"/>
    </location>
</feature>
<dbReference type="GO" id="GO:0098719">
    <property type="term" value="P:sodium ion import across plasma membrane"/>
    <property type="evidence" value="ECO:0007669"/>
    <property type="project" value="TreeGrafter"/>
</dbReference>
<feature type="region of interest" description="Disordered" evidence="14">
    <location>
        <begin position="528"/>
        <end position="549"/>
    </location>
</feature>
<evidence type="ECO:0000256" key="5">
    <source>
        <dbReference type="ARBA" id="ARBA00022475"/>
    </source>
</evidence>
<evidence type="ECO:0000259" key="16">
    <source>
        <dbReference type="Pfam" id="PF00999"/>
    </source>
</evidence>
<feature type="transmembrane region" description="Helical" evidence="15">
    <location>
        <begin position="300"/>
        <end position="328"/>
    </location>
</feature>
<feature type="compositionally biased region" description="Polar residues" evidence="14">
    <location>
        <begin position="652"/>
        <end position="663"/>
    </location>
</feature>
<feature type="transmembrane region" description="Helical" evidence="15">
    <location>
        <begin position="490"/>
        <end position="510"/>
    </location>
</feature>
<proteinExistence type="inferred from homology"/>
<dbReference type="AlphaFoldDB" id="A0A267FNB6"/>
<dbReference type="STRING" id="282301.A0A267FNB6"/>
<keyword evidence="4 13" id="KW-0813">Transport</keyword>
<keyword evidence="8 15" id="KW-1133">Transmembrane helix</keyword>
<dbReference type="GO" id="GO:0015386">
    <property type="term" value="F:potassium:proton antiporter activity"/>
    <property type="evidence" value="ECO:0007669"/>
    <property type="project" value="TreeGrafter"/>
</dbReference>
<feature type="domain" description="Cation/H+ exchanger transmembrane" evidence="16">
    <location>
        <begin position="160"/>
        <end position="515"/>
    </location>
</feature>
<evidence type="ECO:0000256" key="14">
    <source>
        <dbReference type="SAM" id="MobiDB-lite"/>
    </source>
</evidence>
<dbReference type="PANTHER" id="PTHR10110:SF187">
    <property type="entry name" value="SODIUM_HYDROGEN EXCHANGER"/>
    <property type="match status" value="1"/>
</dbReference>
<feature type="region of interest" description="Disordered" evidence="14">
    <location>
        <begin position="638"/>
        <end position="663"/>
    </location>
</feature>
<keyword evidence="5" id="KW-1003">Cell membrane</keyword>
<keyword evidence="6 13" id="KW-0812">Transmembrane</keyword>
<evidence type="ECO:0000256" key="9">
    <source>
        <dbReference type="ARBA" id="ARBA00023053"/>
    </source>
</evidence>
<evidence type="ECO:0000256" key="11">
    <source>
        <dbReference type="ARBA" id="ARBA00023136"/>
    </source>
</evidence>
<feature type="transmembrane region" description="Helical" evidence="15">
    <location>
        <begin position="195"/>
        <end position="217"/>
    </location>
</feature>
<dbReference type="InterPro" id="IPR004709">
    <property type="entry name" value="NaH_exchanger"/>
</dbReference>
<dbReference type="Proteomes" id="UP000215902">
    <property type="component" value="Unassembled WGS sequence"/>
</dbReference>
<evidence type="ECO:0000256" key="4">
    <source>
        <dbReference type="ARBA" id="ARBA00022448"/>
    </source>
</evidence>
<dbReference type="GO" id="GO:0055038">
    <property type="term" value="C:recycling endosome membrane"/>
    <property type="evidence" value="ECO:0007669"/>
    <property type="project" value="UniProtKB-SubCell"/>
</dbReference>
<evidence type="ECO:0000256" key="12">
    <source>
        <dbReference type="ARBA" id="ARBA00023201"/>
    </source>
</evidence>
<evidence type="ECO:0000256" key="7">
    <source>
        <dbReference type="ARBA" id="ARBA00022753"/>
    </source>
</evidence>
<keyword evidence="12 13" id="KW-0739">Sodium transport</keyword>
<evidence type="ECO:0000256" key="15">
    <source>
        <dbReference type="SAM" id="Phobius"/>
    </source>
</evidence>
<feature type="transmembrane region" description="Helical" evidence="15">
    <location>
        <begin position="424"/>
        <end position="452"/>
    </location>
</feature>
<dbReference type="PANTHER" id="PTHR10110">
    <property type="entry name" value="SODIUM/HYDROGEN EXCHANGER"/>
    <property type="match status" value="1"/>
</dbReference>
<dbReference type="GO" id="GO:0051453">
    <property type="term" value="P:regulation of intracellular pH"/>
    <property type="evidence" value="ECO:0007669"/>
    <property type="project" value="TreeGrafter"/>
</dbReference>
<evidence type="ECO:0000313" key="18">
    <source>
        <dbReference type="Proteomes" id="UP000215902"/>
    </source>
</evidence>
<organism evidence="17 18">
    <name type="scientific">Macrostomum lignano</name>
    <dbReference type="NCBI Taxonomy" id="282301"/>
    <lineage>
        <taxon>Eukaryota</taxon>
        <taxon>Metazoa</taxon>
        <taxon>Spiralia</taxon>
        <taxon>Lophotrochozoa</taxon>
        <taxon>Platyhelminthes</taxon>
        <taxon>Rhabditophora</taxon>
        <taxon>Macrostomorpha</taxon>
        <taxon>Macrostomida</taxon>
        <taxon>Macrostomidae</taxon>
        <taxon>Macrostomum</taxon>
    </lineage>
</organism>
<keyword evidence="11 15" id="KW-0472">Membrane</keyword>
<accession>A0A267FNB6</accession>
<dbReference type="InterPro" id="IPR002090">
    <property type="entry name" value="NHE-6/7/9"/>
</dbReference>
<sequence>MKMVLTDSDTLEKSVEKSQAERVEANHISDSLTLLLYLGLLVLSLLTIWLFKHMRFRFIHETSLAIIYGLIVGAIIRYSSNPREISVRTFTLLGNPTGSLSNNVTGAPAVTTADPLPPEKVLLSMLELGSSGNRTRVYEYDYARRLLNRNVNAPVLSEKATFNSEVFFHVILPPIIFCAGYSMKRKHFFSNIGAILTLAFVGTTISCAVVGSVVYGLTRLSRSLSGSILFTDCLLFGAIISATDPVTVLAIFNDLNVDVDLYALVFGESVLNDAVAIVLAQSVEKYDSLAAGSATFEGGAIVTSVLSFLGVFFGALGIGSAMGCLTALITKYTLVREHPLLECTLFILMSYSTFLAAEAAQSTGIVAVLFCGICQAHYTYNNLSEQTKRSTKTFFELLNFLAENFTFLYIGVTTFTYRSHVWDLGFVATAFAAILLGRALNIYPLCCLLNLGRRCRIGANKMHMLMFSGLRGAIAFALAIRNTSTDTRKMLFSTTLVIVIATVLLGGGLATQMLHWLRIRVGVEGESDKEQAGADAANSNSPGGVEAAADAPDDFDAAEVGEEQAVSGSLCRSGARHKYEGRLTRLWHLLDIRFLKPLLTHARPLLTETCPPICLPLARLLTTDEQLTRASVHRDLFSNSMDDERPIGSAPGETSSGLSNASHDNNGLSNAAFSGLETPSSSTFMAVAAVPSSVSIDLYDGQIV</sequence>
<reference evidence="17 18" key="1">
    <citation type="submission" date="2017-06" db="EMBL/GenBank/DDBJ databases">
        <title>A platform for efficient transgenesis in Macrostomum lignano, a flatworm model organism for stem cell research.</title>
        <authorList>
            <person name="Berezikov E."/>
        </authorList>
    </citation>
    <scope>NUCLEOTIDE SEQUENCE [LARGE SCALE GENOMIC DNA]</scope>
    <source>
        <strain evidence="17">DV1</strain>
        <tissue evidence="17">Whole organism</tissue>
    </source>
</reference>
<dbReference type="InterPro" id="IPR018422">
    <property type="entry name" value="Cation/H_exchanger_CPA1"/>
</dbReference>
<dbReference type="GO" id="GO:0015385">
    <property type="term" value="F:sodium:proton antiporter activity"/>
    <property type="evidence" value="ECO:0007669"/>
    <property type="project" value="InterPro"/>
</dbReference>
<evidence type="ECO:0000256" key="13">
    <source>
        <dbReference type="RuleBase" id="RU003722"/>
    </source>
</evidence>
<dbReference type="Pfam" id="PF00999">
    <property type="entry name" value="Na_H_Exchanger"/>
    <property type="match status" value="1"/>
</dbReference>
<evidence type="ECO:0000256" key="3">
    <source>
        <dbReference type="ARBA" id="ARBA00007367"/>
    </source>
</evidence>
<evidence type="ECO:0000256" key="10">
    <source>
        <dbReference type="ARBA" id="ARBA00023065"/>
    </source>
</evidence>
<keyword evidence="18" id="KW-1185">Reference proteome</keyword>
<keyword evidence="10 13" id="KW-0406">Ion transport</keyword>
<dbReference type="NCBIfam" id="TIGR00840">
    <property type="entry name" value="b_cpa1"/>
    <property type="match status" value="1"/>
</dbReference>
<evidence type="ECO:0000313" key="17">
    <source>
        <dbReference type="EMBL" id="PAA75290.1"/>
    </source>
</evidence>
<evidence type="ECO:0000256" key="1">
    <source>
        <dbReference type="ARBA" id="ARBA00004195"/>
    </source>
</evidence>
<gene>
    <name evidence="17" type="ORF">BOX15_Mlig003932g1</name>
</gene>
<evidence type="ECO:0000256" key="6">
    <source>
        <dbReference type="ARBA" id="ARBA00022692"/>
    </source>
</evidence>
<name>A0A267FNB6_9PLAT</name>
<feature type="transmembrane region" description="Helical" evidence="15">
    <location>
        <begin position="393"/>
        <end position="412"/>
    </location>
</feature>
<dbReference type="EMBL" id="NIVC01000891">
    <property type="protein sequence ID" value="PAA75290.1"/>
    <property type="molecule type" value="Genomic_DNA"/>
</dbReference>
<evidence type="ECO:0000256" key="2">
    <source>
        <dbReference type="ARBA" id="ARBA00004651"/>
    </source>
</evidence>
<feature type="transmembrane region" description="Helical" evidence="15">
    <location>
        <begin position="34"/>
        <end position="51"/>
    </location>
</feature>
<dbReference type="Gene3D" id="6.10.140.1330">
    <property type="match status" value="1"/>
</dbReference>
<keyword evidence="13" id="KW-0050">Antiport</keyword>
<comment type="caution">
    <text evidence="17">The sequence shown here is derived from an EMBL/GenBank/DDBJ whole genome shotgun (WGS) entry which is preliminary data.</text>
</comment>
<dbReference type="InterPro" id="IPR006153">
    <property type="entry name" value="Cation/H_exchanger_TM"/>
</dbReference>
<comment type="similarity">
    <text evidence="3 13">Belongs to the monovalent cation:proton antiporter 1 (CPA1) transporter (TC 2.A.36) family.</text>
</comment>
<dbReference type="PRINTS" id="PR01084">
    <property type="entry name" value="NAHEXCHNGR"/>
</dbReference>
<evidence type="ECO:0000256" key="8">
    <source>
        <dbReference type="ARBA" id="ARBA00022989"/>
    </source>
</evidence>
<dbReference type="GO" id="GO:0005886">
    <property type="term" value="C:plasma membrane"/>
    <property type="evidence" value="ECO:0007669"/>
    <property type="project" value="UniProtKB-SubCell"/>
</dbReference>
<keyword evidence="7" id="KW-0967">Endosome</keyword>
<keyword evidence="9" id="KW-0915">Sodium</keyword>
<dbReference type="OrthoDB" id="196264at2759"/>
<comment type="subcellular location">
    <subcellularLocation>
        <location evidence="2">Cell membrane</location>
        <topology evidence="2">Multi-pass membrane protein</topology>
    </subcellularLocation>
    <subcellularLocation>
        <location evidence="1">Recycling endosome membrane</location>
        <topology evidence="1">Multi-pass membrane protein</topology>
    </subcellularLocation>
</comment>